<name>A0A094MV37_PODCR</name>
<organism evidence="1 2">
    <name type="scientific">Podiceps cristatus</name>
    <name type="common">Great crested grebe</name>
    <dbReference type="NCBI Taxonomy" id="345573"/>
    <lineage>
        <taxon>Eukaryota</taxon>
        <taxon>Metazoa</taxon>
        <taxon>Chordata</taxon>
        <taxon>Craniata</taxon>
        <taxon>Vertebrata</taxon>
        <taxon>Euteleostomi</taxon>
        <taxon>Archelosauria</taxon>
        <taxon>Archosauria</taxon>
        <taxon>Dinosauria</taxon>
        <taxon>Saurischia</taxon>
        <taxon>Theropoda</taxon>
        <taxon>Coelurosauria</taxon>
        <taxon>Aves</taxon>
        <taxon>Neognathae</taxon>
        <taxon>Neoaves</taxon>
        <taxon>Mirandornithes</taxon>
        <taxon>Podicipediformes</taxon>
        <taxon>Podicipedidae</taxon>
        <taxon>Podiceps</taxon>
    </lineage>
</organism>
<proteinExistence type="predicted"/>
<dbReference type="EMBL" id="KL258222">
    <property type="protein sequence ID" value="KFZ58376.1"/>
    <property type="molecule type" value="Genomic_DNA"/>
</dbReference>
<reference evidence="1 2" key="1">
    <citation type="submission" date="2014-04" db="EMBL/GenBank/DDBJ databases">
        <title>Genome evolution of avian class.</title>
        <authorList>
            <person name="Zhang G."/>
            <person name="Li C."/>
        </authorList>
    </citation>
    <scope>NUCLEOTIDE SEQUENCE [LARGE SCALE GENOMIC DNA]</scope>
    <source>
        <strain evidence="1">BGI_N338</strain>
    </source>
</reference>
<keyword evidence="2" id="KW-1185">Reference proteome</keyword>
<evidence type="ECO:0000313" key="1">
    <source>
        <dbReference type="EMBL" id="KFZ58376.1"/>
    </source>
</evidence>
<sequence>NGFKLKQGRFRLDVRKKFLTMKVVKHWHRLPREAVDAPSLAGFQARVD</sequence>
<dbReference type="OrthoDB" id="10203737at2759"/>
<accession>A0A094MV37</accession>
<dbReference type="AlphaFoldDB" id="A0A094MV37"/>
<evidence type="ECO:0008006" key="3">
    <source>
        <dbReference type="Google" id="ProtNLM"/>
    </source>
</evidence>
<dbReference type="Proteomes" id="UP000053854">
    <property type="component" value="Unassembled WGS sequence"/>
</dbReference>
<gene>
    <name evidence="1" type="ORF">N338_12833</name>
</gene>
<feature type="non-terminal residue" evidence="1">
    <location>
        <position position="1"/>
    </location>
</feature>
<evidence type="ECO:0000313" key="2">
    <source>
        <dbReference type="Proteomes" id="UP000053854"/>
    </source>
</evidence>
<feature type="non-terminal residue" evidence="1">
    <location>
        <position position="48"/>
    </location>
</feature>
<protein>
    <recommendedName>
        <fullName evidence="3">Nidogen G2 beta-barrel domain-containing protein</fullName>
    </recommendedName>
</protein>